<evidence type="ECO:0000313" key="1">
    <source>
        <dbReference type="Ensembl" id="ENSATEP00000018380.1"/>
    </source>
</evidence>
<proteinExistence type="predicted"/>
<keyword evidence="2" id="KW-1185">Reference proteome</keyword>
<dbReference type="FunCoup" id="A0A3Q1IE28">
    <property type="interactions" value="25"/>
</dbReference>
<dbReference type="RefSeq" id="XP_026202651.1">
    <property type="nucleotide sequence ID" value="XM_026346866.1"/>
</dbReference>
<dbReference type="AlphaFoldDB" id="A0A3Q1IE28"/>
<dbReference type="RefSeq" id="XP_026202649.1">
    <property type="nucleotide sequence ID" value="XM_026346864.1"/>
</dbReference>
<dbReference type="PANTHER" id="PTHR31094:SF2">
    <property type="entry name" value="RIKEN CDNA 2310061I04 GENE"/>
    <property type="match status" value="1"/>
</dbReference>
<sequence>MAVSRGGVAFWVGCVRSHSRRPPFKNQNWTLSQAVDWIHQTRPLSSATWALAPPNSLRYQYLKQPVLLHPFHNDSQPQRGALCEEDWEESFSVCVLVRQGDPDSLHNLLEVPLFGHNKLAELLAPVSHKSSEFAFTLTTVDGSREDDISISFKRNTVESVKREHGSFRSLFETERCPAPFMYGSQFYCFHSPGTETFTSSRLKTRQNFGLDHLPVDLSLVPPVSLCSYTERPVGEHTEGGSEKEEKLAMMYERLRIELPSLFGKSHDYTMYSSDVEFINGLVNIKTRGRVIYQLSLSLWRLLCLCYYAEARLEVLKLTKHVEDGTIKARWRIWGLPFYSLLLRFYRKDKSQLYRSYDAFSTFYIGQDGLIHCHKVEKVMPAQPPVLPRVTSLLAGALVALGVQEHRPALNLLPFLLSSLRQSRN</sequence>
<dbReference type="Pfam" id="PF10184">
    <property type="entry name" value="DUF2358"/>
    <property type="match status" value="1"/>
</dbReference>
<dbReference type="PANTHER" id="PTHR31094">
    <property type="entry name" value="RIKEN CDNA 2310061I04 GENE"/>
    <property type="match status" value="1"/>
</dbReference>
<organism evidence="1 2">
    <name type="scientific">Anabas testudineus</name>
    <name type="common">Climbing perch</name>
    <name type="synonym">Anthias testudineus</name>
    <dbReference type="NCBI Taxonomy" id="64144"/>
    <lineage>
        <taxon>Eukaryota</taxon>
        <taxon>Metazoa</taxon>
        <taxon>Chordata</taxon>
        <taxon>Craniata</taxon>
        <taxon>Vertebrata</taxon>
        <taxon>Euteleostomi</taxon>
        <taxon>Actinopterygii</taxon>
        <taxon>Neopterygii</taxon>
        <taxon>Teleostei</taxon>
        <taxon>Neoteleostei</taxon>
        <taxon>Acanthomorphata</taxon>
        <taxon>Anabantaria</taxon>
        <taxon>Anabantiformes</taxon>
        <taxon>Anabantoidei</taxon>
        <taxon>Anabantidae</taxon>
        <taxon>Anabas</taxon>
    </lineage>
</organism>
<reference evidence="1" key="2">
    <citation type="submission" date="2025-08" db="UniProtKB">
        <authorList>
            <consortium name="Ensembl"/>
        </authorList>
    </citation>
    <scope>IDENTIFICATION</scope>
</reference>
<dbReference type="CTD" id="101171594"/>
<dbReference type="STRING" id="64144.ENSATEP00000018380"/>
<dbReference type="OrthoDB" id="44820at2759"/>
<dbReference type="InterPro" id="IPR018790">
    <property type="entry name" value="DUF2358"/>
</dbReference>
<dbReference type="Proteomes" id="UP000265040">
    <property type="component" value="Chromosome 11"/>
</dbReference>
<dbReference type="InParanoid" id="A0A3Q1IE28"/>
<dbReference type="GeneTree" id="ENSGT00390000008658"/>
<accession>A0A3Q1IE28</accession>
<name>A0A3Q1IE28_ANATE</name>
<protein>
    <submittedName>
        <fullName evidence="1">Uncharacterized protein</fullName>
    </submittedName>
</protein>
<evidence type="ECO:0000313" key="2">
    <source>
        <dbReference type="Proteomes" id="UP000265040"/>
    </source>
</evidence>
<reference evidence="1" key="3">
    <citation type="submission" date="2025-09" db="UniProtKB">
        <authorList>
            <consortium name="Ensembl"/>
        </authorList>
    </citation>
    <scope>IDENTIFICATION</scope>
</reference>
<reference evidence="1" key="1">
    <citation type="submission" date="2021-04" db="EMBL/GenBank/DDBJ databases">
        <authorList>
            <consortium name="Wellcome Sanger Institute Data Sharing"/>
        </authorList>
    </citation>
    <scope>NUCLEOTIDE SEQUENCE [LARGE SCALE GENOMIC DNA]</scope>
</reference>
<dbReference type="GeneID" id="113153301"/>
<dbReference type="Ensembl" id="ENSATET00000018688.3">
    <property type="protein sequence ID" value="ENSATEP00000018380.1"/>
    <property type="gene ID" value="ENSATEG00000012800.3"/>
</dbReference>
<dbReference type="OMA" id="VKNHDYS"/>